<protein>
    <recommendedName>
        <fullName evidence="4">Lipoprotein</fullName>
    </recommendedName>
</protein>
<dbReference type="PATRIC" id="fig|1267003.4.peg.889"/>
<sequence length="53" mass="6077">MNHKSSAVILFILYIILLGCMLAHQEMLAMWLMTFGMLAEAAINLYDQFKAKK</sequence>
<comment type="caution">
    <text evidence="2">The sequence shown here is derived from an EMBL/GenBank/DDBJ whole genome shotgun (WGS) entry which is preliminary data.</text>
</comment>
<name>A0A0R1H181_9LACO</name>
<proteinExistence type="predicted"/>
<reference evidence="2 3" key="1">
    <citation type="journal article" date="2015" name="Genome Announc.">
        <title>Expanding the biotechnology potential of lactobacilli through comparative genomics of 213 strains and associated genera.</title>
        <authorList>
            <person name="Sun Z."/>
            <person name="Harris H.M."/>
            <person name="McCann A."/>
            <person name="Guo C."/>
            <person name="Argimon S."/>
            <person name="Zhang W."/>
            <person name="Yang X."/>
            <person name="Jeffery I.B."/>
            <person name="Cooney J.C."/>
            <person name="Kagawa T.F."/>
            <person name="Liu W."/>
            <person name="Song Y."/>
            <person name="Salvetti E."/>
            <person name="Wrobel A."/>
            <person name="Rasinkangas P."/>
            <person name="Parkhill J."/>
            <person name="Rea M.C."/>
            <person name="O'Sullivan O."/>
            <person name="Ritari J."/>
            <person name="Douillard F.P."/>
            <person name="Paul Ross R."/>
            <person name="Yang R."/>
            <person name="Briner A.E."/>
            <person name="Felis G.E."/>
            <person name="de Vos W.M."/>
            <person name="Barrangou R."/>
            <person name="Klaenhammer T.R."/>
            <person name="Caufield P.W."/>
            <person name="Cui Y."/>
            <person name="Zhang H."/>
            <person name="O'Toole P.W."/>
        </authorList>
    </citation>
    <scope>NUCLEOTIDE SEQUENCE [LARGE SCALE GENOMIC DNA]</scope>
    <source>
        <strain evidence="2 3">ATCC 53295</strain>
    </source>
</reference>
<dbReference type="RefSeq" id="WP_020089572.1">
    <property type="nucleotide sequence ID" value="NZ_AZCZ01000021.1"/>
</dbReference>
<keyword evidence="3" id="KW-1185">Reference proteome</keyword>
<evidence type="ECO:0000256" key="1">
    <source>
        <dbReference type="SAM" id="Phobius"/>
    </source>
</evidence>
<dbReference type="EMBL" id="AZCZ01000021">
    <property type="protein sequence ID" value="KRK36455.1"/>
    <property type="molecule type" value="Genomic_DNA"/>
</dbReference>
<evidence type="ECO:0000313" key="2">
    <source>
        <dbReference type="EMBL" id="KRK36455.1"/>
    </source>
</evidence>
<keyword evidence="1" id="KW-0472">Membrane</keyword>
<dbReference type="STRING" id="357278.IV61_GL000907"/>
<keyword evidence="1" id="KW-1133">Transmembrane helix</keyword>
<organism evidence="2 3">
    <name type="scientific">Levilactobacillus parabrevis ATCC 53295</name>
    <dbReference type="NCBI Taxonomy" id="1267003"/>
    <lineage>
        <taxon>Bacteria</taxon>
        <taxon>Bacillati</taxon>
        <taxon>Bacillota</taxon>
        <taxon>Bacilli</taxon>
        <taxon>Lactobacillales</taxon>
        <taxon>Lactobacillaceae</taxon>
        <taxon>Levilactobacillus</taxon>
    </lineage>
</organism>
<feature type="transmembrane region" description="Helical" evidence="1">
    <location>
        <begin position="7"/>
        <end position="24"/>
    </location>
</feature>
<dbReference type="PROSITE" id="PS51257">
    <property type="entry name" value="PROKAR_LIPOPROTEIN"/>
    <property type="match status" value="1"/>
</dbReference>
<gene>
    <name evidence="2" type="ORF">FD07_GL000838</name>
</gene>
<keyword evidence="1" id="KW-0812">Transmembrane</keyword>
<dbReference type="AlphaFoldDB" id="A0A0R1H181"/>
<evidence type="ECO:0000313" key="3">
    <source>
        <dbReference type="Proteomes" id="UP000051176"/>
    </source>
</evidence>
<accession>A0A0R1H181</accession>
<evidence type="ECO:0008006" key="4">
    <source>
        <dbReference type="Google" id="ProtNLM"/>
    </source>
</evidence>
<dbReference type="Proteomes" id="UP000051176">
    <property type="component" value="Unassembled WGS sequence"/>
</dbReference>